<organism evidence="1">
    <name type="scientific">marine metagenome</name>
    <dbReference type="NCBI Taxonomy" id="408172"/>
    <lineage>
        <taxon>unclassified sequences</taxon>
        <taxon>metagenomes</taxon>
        <taxon>ecological metagenomes</taxon>
    </lineage>
</organism>
<sequence length="206" mass="23099">VIEGFEKIGCDAINVGHYELAAGLPLLLGLTKTTSIPFISANLRDAYTDELLFDPYLMIQRDGLTIGIIGLTDLVPDSVDGVVVDDYVVAGDEYISNLKNQVDMIILLVNSDRSTYKNLPSIFPDADLIYTSGSTTLTRPMMTQEENGPFVFSCGREGRYLNLVNVALENKNDLMINKSYFIEKIKYMNRRIDRYIDKDPNIPLET</sequence>
<dbReference type="PANTHER" id="PTHR11575">
    <property type="entry name" value="5'-NUCLEOTIDASE-RELATED"/>
    <property type="match status" value="1"/>
</dbReference>
<protein>
    <submittedName>
        <fullName evidence="1">Uncharacterized protein</fullName>
    </submittedName>
</protein>
<dbReference type="PANTHER" id="PTHR11575:SF24">
    <property type="entry name" value="5'-NUCLEOTIDASE"/>
    <property type="match status" value="1"/>
</dbReference>
<name>A0A382GSW0_9ZZZZ</name>
<evidence type="ECO:0000313" key="1">
    <source>
        <dbReference type="EMBL" id="SVB78180.1"/>
    </source>
</evidence>
<dbReference type="GO" id="GO:0016787">
    <property type="term" value="F:hydrolase activity"/>
    <property type="evidence" value="ECO:0007669"/>
    <property type="project" value="InterPro"/>
</dbReference>
<dbReference type="SUPFAM" id="SSF56300">
    <property type="entry name" value="Metallo-dependent phosphatases"/>
    <property type="match status" value="1"/>
</dbReference>
<dbReference type="Gene3D" id="3.60.21.10">
    <property type="match status" value="1"/>
</dbReference>
<feature type="non-terminal residue" evidence="1">
    <location>
        <position position="1"/>
    </location>
</feature>
<feature type="non-terminal residue" evidence="1">
    <location>
        <position position="206"/>
    </location>
</feature>
<gene>
    <name evidence="1" type="ORF">METZ01_LOCUS231034</name>
</gene>
<reference evidence="1" key="1">
    <citation type="submission" date="2018-05" db="EMBL/GenBank/DDBJ databases">
        <authorList>
            <person name="Lanie J.A."/>
            <person name="Ng W.-L."/>
            <person name="Kazmierczak K.M."/>
            <person name="Andrzejewski T.M."/>
            <person name="Davidsen T.M."/>
            <person name="Wayne K.J."/>
            <person name="Tettelin H."/>
            <person name="Glass J.I."/>
            <person name="Rusch D."/>
            <person name="Podicherti R."/>
            <person name="Tsui H.-C.T."/>
            <person name="Winkler M.E."/>
        </authorList>
    </citation>
    <scope>NUCLEOTIDE SEQUENCE</scope>
</reference>
<dbReference type="AlphaFoldDB" id="A0A382GSW0"/>
<proteinExistence type="predicted"/>
<dbReference type="InterPro" id="IPR006179">
    <property type="entry name" value="5_nucleotidase/apyrase"/>
</dbReference>
<dbReference type="InterPro" id="IPR029052">
    <property type="entry name" value="Metallo-depent_PP-like"/>
</dbReference>
<accession>A0A382GSW0</accession>
<dbReference type="GO" id="GO:0009166">
    <property type="term" value="P:nucleotide catabolic process"/>
    <property type="evidence" value="ECO:0007669"/>
    <property type="project" value="InterPro"/>
</dbReference>
<dbReference type="EMBL" id="UINC01057238">
    <property type="protein sequence ID" value="SVB78180.1"/>
    <property type="molecule type" value="Genomic_DNA"/>
</dbReference>